<dbReference type="InterPro" id="IPR038966">
    <property type="entry name" value="TMA17"/>
</dbReference>
<protein>
    <submittedName>
        <fullName evidence="1">Uncharacterized protein</fullName>
    </submittedName>
</protein>
<dbReference type="OrthoDB" id="548474at2759"/>
<dbReference type="AlphaFoldDB" id="A0A6G1LDP5"/>
<evidence type="ECO:0000313" key="1">
    <source>
        <dbReference type="EMBL" id="KAF2770985.1"/>
    </source>
</evidence>
<keyword evidence="2" id="KW-1185">Reference proteome</keyword>
<dbReference type="PANTHER" id="PTHR40422">
    <property type="entry name" value="TRANSLATION MACHINERY-ASSOCIATED PROTEIN 17"/>
    <property type="match status" value="1"/>
</dbReference>
<sequence>PIPPIHFAHAIADLPHDTLHAKAAEITNALHHLRHSNAQMLPFADNGDQDCKDAVVENLQVIARMNERMALLKAE</sequence>
<dbReference type="PANTHER" id="PTHR40422:SF1">
    <property type="entry name" value="TRANSLATION MACHINERY-ASSOCIATED PROTEIN 17"/>
    <property type="match status" value="1"/>
</dbReference>
<feature type="non-terminal residue" evidence="1">
    <location>
        <position position="1"/>
    </location>
</feature>
<dbReference type="EMBL" id="ML995822">
    <property type="protein sequence ID" value="KAF2770985.1"/>
    <property type="molecule type" value="Genomic_DNA"/>
</dbReference>
<dbReference type="Proteomes" id="UP000799436">
    <property type="component" value="Unassembled WGS sequence"/>
</dbReference>
<accession>A0A6G1LDP5</accession>
<dbReference type="GO" id="GO:0070682">
    <property type="term" value="P:proteasome regulatory particle assembly"/>
    <property type="evidence" value="ECO:0007669"/>
    <property type="project" value="InterPro"/>
</dbReference>
<reference evidence="1" key="1">
    <citation type="journal article" date="2020" name="Stud. Mycol.">
        <title>101 Dothideomycetes genomes: a test case for predicting lifestyles and emergence of pathogens.</title>
        <authorList>
            <person name="Haridas S."/>
            <person name="Albert R."/>
            <person name="Binder M."/>
            <person name="Bloem J."/>
            <person name="Labutti K."/>
            <person name="Salamov A."/>
            <person name="Andreopoulos B."/>
            <person name="Baker S."/>
            <person name="Barry K."/>
            <person name="Bills G."/>
            <person name="Bluhm B."/>
            <person name="Cannon C."/>
            <person name="Castanera R."/>
            <person name="Culley D."/>
            <person name="Daum C."/>
            <person name="Ezra D."/>
            <person name="Gonzalez J."/>
            <person name="Henrissat B."/>
            <person name="Kuo A."/>
            <person name="Liang C."/>
            <person name="Lipzen A."/>
            <person name="Lutzoni F."/>
            <person name="Magnuson J."/>
            <person name="Mondo S."/>
            <person name="Nolan M."/>
            <person name="Ohm R."/>
            <person name="Pangilinan J."/>
            <person name="Park H.-J."/>
            <person name="Ramirez L."/>
            <person name="Alfaro M."/>
            <person name="Sun H."/>
            <person name="Tritt A."/>
            <person name="Yoshinaga Y."/>
            <person name="Zwiers L.-H."/>
            <person name="Turgeon B."/>
            <person name="Goodwin S."/>
            <person name="Spatafora J."/>
            <person name="Crous P."/>
            <person name="Grigoriev I."/>
        </authorList>
    </citation>
    <scope>NUCLEOTIDE SEQUENCE</scope>
    <source>
        <strain evidence="1">CBS 116005</strain>
    </source>
</reference>
<gene>
    <name evidence="1" type="ORF">EJ03DRAFT_250987</name>
</gene>
<organism evidence="1 2">
    <name type="scientific">Teratosphaeria nubilosa</name>
    <dbReference type="NCBI Taxonomy" id="161662"/>
    <lineage>
        <taxon>Eukaryota</taxon>
        <taxon>Fungi</taxon>
        <taxon>Dikarya</taxon>
        <taxon>Ascomycota</taxon>
        <taxon>Pezizomycotina</taxon>
        <taxon>Dothideomycetes</taxon>
        <taxon>Dothideomycetidae</taxon>
        <taxon>Mycosphaerellales</taxon>
        <taxon>Teratosphaeriaceae</taxon>
        <taxon>Teratosphaeria</taxon>
    </lineage>
</organism>
<proteinExistence type="predicted"/>
<name>A0A6G1LDP5_9PEZI</name>
<feature type="non-terminal residue" evidence="1">
    <location>
        <position position="75"/>
    </location>
</feature>
<dbReference type="GO" id="GO:0030674">
    <property type="term" value="F:protein-macromolecule adaptor activity"/>
    <property type="evidence" value="ECO:0007669"/>
    <property type="project" value="TreeGrafter"/>
</dbReference>
<evidence type="ECO:0000313" key="2">
    <source>
        <dbReference type="Proteomes" id="UP000799436"/>
    </source>
</evidence>